<organism evidence="3 4">
    <name type="scientific">Acidithiobacillus ferrivorans</name>
    <dbReference type="NCBI Taxonomy" id="160808"/>
    <lineage>
        <taxon>Bacteria</taxon>
        <taxon>Pseudomonadati</taxon>
        <taxon>Pseudomonadota</taxon>
        <taxon>Acidithiobacillia</taxon>
        <taxon>Acidithiobacillales</taxon>
        <taxon>Acidithiobacillaceae</taxon>
        <taxon>Acidithiobacillus</taxon>
    </lineage>
</organism>
<dbReference type="InterPro" id="IPR029150">
    <property type="entry name" value="dCache_3"/>
</dbReference>
<dbReference type="Pfam" id="PF14827">
    <property type="entry name" value="dCache_3"/>
    <property type="match status" value="1"/>
</dbReference>
<keyword evidence="1" id="KW-0472">Membrane</keyword>
<feature type="transmembrane region" description="Helical" evidence="1">
    <location>
        <begin position="20"/>
        <end position="45"/>
    </location>
</feature>
<name>A0A257SKH3_9PROT</name>
<sequence>MAVKPKTVAVRGLMLRAEFIRFLIPAMLLNALVILFIGGVGQYLIIQQAEHQQVVSVRNEFDRLRQVYAGQAVAEASALAANPNIVEAFAMPPSSQQRTLLALQSRSVWQALQHQYGRAIVVFIQNHHVLFRANKPHLYGDRTIPRPDIKAVLKSGQPVSDFGLMKIGYAISGVAPVFSANNTPVGTAQVSLPVTTIFRTIVKDIPGSVVAVLIQKPPGAKAAAGSPPVAIVGPDEVKFTNSPALNRFLRRHPSDIDPRFSDTTSIGSGKTYQLFVLPLVDFSGKVFGTAVFGVNVSGILHTAYTIFGLSVFFSLIIFIGVGLNLRSFVNRRILIPLGMLTERVRAISFGEKLEEPVVQTEFNEIGILQVAAERLRKTLINLVRHIGSGS</sequence>
<dbReference type="SUPFAM" id="SSF103190">
    <property type="entry name" value="Sensory domain-like"/>
    <property type="match status" value="1"/>
</dbReference>
<dbReference type="InterPro" id="IPR029151">
    <property type="entry name" value="Sensor-like_sf"/>
</dbReference>
<accession>A0A257SKH3</accession>
<dbReference type="AlphaFoldDB" id="A0A257SKH3"/>
<evidence type="ECO:0000259" key="2">
    <source>
        <dbReference type="Pfam" id="PF14827"/>
    </source>
</evidence>
<evidence type="ECO:0000313" key="4">
    <source>
        <dbReference type="Proteomes" id="UP000216779"/>
    </source>
</evidence>
<feature type="domain" description="Double Cache" evidence="2">
    <location>
        <begin position="71"/>
        <end position="297"/>
    </location>
</feature>
<keyword evidence="1" id="KW-1133">Transmembrane helix</keyword>
<proteinExistence type="predicted"/>
<keyword evidence="1" id="KW-0812">Transmembrane</keyword>
<dbReference type="Gene3D" id="6.10.340.10">
    <property type="match status" value="1"/>
</dbReference>
<comment type="caution">
    <text evidence="3">The sequence shown here is derived from an EMBL/GenBank/DDBJ whole genome shotgun (WGS) entry which is preliminary data.</text>
</comment>
<evidence type="ECO:0000313" key="3">
    <source>
        <dbReference type="EMBL" id="OYV73664.1"/>
    </source>
</evidence>
<evidence type="ECO:0000256" key="1">
    <source>
        <dbReference type="SAM" id="Phobius"/>
    </source>
</evidence>
<gene>
    <name evidence="3" type="ORF">B7Z70_12995</name>
</gene>
<dbReference type="EMBL" id="NCBC01000666">
    <property type="protein sequence ID" value="OYV73664.1"/>
    <property type="molecule type" value="Genomic_DNA"/>
</dbReference>
<reference evidence="3 4" key="1">
    <citation type="submission" date="2017-03" db="EMBL/GenBank/DDBJ databases">
        <title>Lifting the veil on microbial sulfur biogeochemistry in mining wastewaters.</title>
        <authorList>
            <person name="Kantor R.S."/>
            <person name="Colenbrander Nelson T."/>
            <person name="Marshall S."/>
            <person name="Bennett D."/>
            <person name="Apte S."/>
            <person name="Camacho D."/>
            <person name="Thomas B.C."/>
            <person name="Warren L.A."/>
            <person name="Banfield J.F."/>
        </authorList>
    </citation>
    <scope>NUCLEOTIDE SEQUENCE [LARGE SCALE GENOMIC DNA]</scope>
    <source>
        <strain evidence="3">21-59-9</strain>
    </source>
</reference>
<protein>
    <recommendedName>
        <fullName evidence="2">Double Cache domain-containing protein</fullName>
    </recommendedName>
</protein>
<dbReference type="Gene3D" id="3.30.450.20">
    <property type="entry name" value="PAS domain"/>
    <property type="match status" value="1"/>
</dbReference>
<dbReference type="Proteomes" id="UP000216779">
    <property type="component" value="Unassembled WGS sequence"/>
</dbReference>
<feature type="transmembrane region" description="Helical" evidence="1">
    <location>
        <begin position="304"/>
        <end position="325"/>
    </location>
</feature>